<reference evidence="2 3" key="1">
    <citation type="journal article" date="2018" name="J. Microbiol.">
        <title>Baekduia soli gen. nov., sp. nov., a novel bacterium isolated from the soil of Baekdu Mountain and proposal of a novel family name, Baekduiaceae fam. nov.</title>
        <authorList>
            <person name="An D.S."/>
            <person name="Siddiqi M.Z."/>
            <person name="Kim K.H."/>
            <person name="Yu H.S."/>
            <person name="Im W.T."/>
        </authorList>
    </citation>
    <scope>NUCLEOTIDE SEQUENCE [LARGE SCALE GENOMIC DNA]</scope>
    <source>
        <strain evidence="2 3">BR7-21</strain>
    </source>
</reference>
<dbReference type="OrthoDB" id="214902at2"/>
<gene>
    <name evidence="2" type="ORF">FSW04_19310</name>
</gene>
<dbReference type="AlphaFoldDB" id="A0A5B8UA07"/>
<dbReference type="EMBL" id="CP042430">
    <property type="protein sequence ID" value="QEC49502.1"/>
    <property type="molecule type" value="Genomic_DNA"/>
</dbReference>
<evidence type="ECO:0000259" key="1">
    <source>
        <dbReference type="Pfam" id="PF04993"/>
    </source>
</evidence>
<accession>A0A5B8UA07</accession>
<dbReference type="Pfam" id="PF04993">
    <property type="entry name" value="TfoX_N"/>
    <property type="match status" value="1"/>
</dbReference>
<protein>
    <submittedName>
        <fullName evidence="2">TfoX/Sxy family protein</fullName>
    </submittedName>
</protein>
<dbReference type="InterPro" id="IPR007076">
    <property type="entry name" value="TfoX_N"/>
</dbReference>
<proteinExistence type="predicted"/>
<dbReference type="Gene3D" id="3.30.1460.30">
    <property type="entry name" value="YgaC/TfoX-N like chaperone"/>
    <property type="match status" value="1"/>
</dbReference>
<evidence type="ECO:0000313" key="3">
    <source>
        <dbReference type="Proteomes" id="UP000321805"/>
    </source>
</evidence>
<sequence length="110" mass="12031">MPYDEDLANRLRELLSELDAVTERKMFGGLAFMVDGHLAVAASRTGGLLVRLDPADTDAALARPHAERMVMGGRSMDGWILVAAEGVRTRRQAGAWVRRSLVFIATLPPK</sequence>
<name>A0A5B8UA07_9ACTN</name>
<dbReference type="SUPFAM" id="SSF159894">
    <property type="entry name" value="YgaC/TfoX-N like"/>
    <property type="match status" value="1"/>
</dbReference>
<feature type="domain" description="TfoX N-terminal" evidence="1">
    <location>
        <begin position="13"/>
        <end position="101"/>
    </location>
</feature>
<dbReference type="RefSeq" id="WP_146921868.1">
    <property type="nucleotide sequence ID" value="NZ_CP042430.1"/>
</dbReference>
<dbReference type="Proteomes" id="UP000321805">
    <property type="component" value="Chromosome"/>
</dbReference>
<evidence type="ECO:0000313" key="2">
    <source>
        <dbReference type="EMBL" id="QEC49502.1"/>
    </source>
</evidence>
<organism evidence="2 3">
    <name type="scientific">Baekduia soli</name>
    <dbReference type="NCBI Taxonomy" id="496014"/>
    <lineage>
        <taxon>Bacteria</taxon>
        <taxon>Bacillati</taxon>
        <taxon>Actinomycetota</taxon>
        <taxon>Thermoleophilia</taxon>
        <taxon>Solirubrobacterales</taxon>
        <taxon>Baekduiaceae</taxon>
        <taxon>Baekduia</taxon>
    </lineage>
</organism>
<keyword evidence="3" id="KW-1185">Reference proteome</keyword>
<dbReference type="KEGG" id="bsol:FSW04_19310"/>